<organism evidence="1 2">
    <name type="scientific">Dermatophagoides farinae</name>
    <name type="common">American house dust mite</name>
    <dbReference type="NCBI Taxonomy" id="6954"/>
    <lineage>
        <taxon>Eukaryota</taxon>
        <taxon>Metazoa</taxon>
        <taxon>Ecdysozoa</taxon>
        <taxon>Arthropoda</taxon>
        <taxon>Chelicerata</taxon>
        <taxon>Arachnida</taxon>
        <taxon>Acari</taxon>
        <taxon>Acariformes</taxon>
        <taxon>Sarcoptiformes</taxon>
        <taxon>Astigmata</taxon>
        <taxon>Psoroptidia</taxon>
        <taxon>Analgoidea</taxon>
        <taxon>Pyroglyphidae</taxon>
        <taxon>Dermatophagoidinae</taxon>
        <taxon>Dermatophagoides</taxon>
    </lineage>
</organism>
<sequence length="60" mass="6415">MTTFSDNFCPPLDSEVVAAIISSRDGFSLNTSRSNPVRTPSSAVAEEFMAESSGSRLVNM</sequence>
<dbReference type="EMBL" id="ASGP02000003">
    <property type="protein sequence ID" value="KAH9517534.1"/>
    <property type="molecule type" value="Genomic_DNA"/>
</dbReference>
<dbReference type="AlphaFoldDB" id="A0A922I137"/>
<accession>A0A922I137</accession>
<reference evidence="1" key="1">
    <citation type="submission" date="2013-05" db="EMBL/GenBank/DDBJ databases">
        <authorList>
            <person name="Yim A.K.Y."/>
            <person name="Chan T.F."/>
            <person name="Ji K.M."/>
            <person name="Liu X.Y."/>
            <person name="Zhou J.W."/>
            <person name="Li R.Q."/>
            <person name="Yang K.Y."/>
            <person name="Li J."/>
            <person name="Li M."/>
            <person name="Law P.T.W."/>
            <person name="Wu Y.L."/>
            <person name="Cai Z.L."/>
            <person name="Qin H."/>
            <person name="Bao Y."/>
            <person name="Leung R.K.K."/>
            <person name="Ng P.K.S."/>
            <person name="Zou J."/>
            <person name="Zhong X.J."/>
            <person name="Ran P.X."/>
            <person name="Zhong N.S."/>
            <person name="Liu Z.G."/>
            <person name="Tsui S.K.W."/>
        </authorList>
    </citation>
    <scope>NUCLEOTIDE SEQUENCE</scope>
    <source>
        <strain evidence="1">Derf</strain>
        <tissue evidence="1">Whole organism</tissue>
    </source>
</reference>
<name>A0A922I137_DERFA</name>
<proteinExistence type="predicted"/>
<evidence type="ECO:0000313" key="2">
    <source>
        <dbReference type="Proteomes" id="UP000790347"/>
    </source>
</evidence>
<dbReference type="Proteomes" id="UP000790347">
    <property type="component" value="Unassembled WGS sequence"/>
</dbReference>
<comment type="caution">
    <text evidence="1">The sequence shown here is derived from an EMBL/GenBank/DDBJ whole genome shotgun (WGS) entry which is preliminary data.</text>
</comment>
<keyword evidence="2" id="KW-1185">Reference proteome</keyword>
<gene>
    <name evidence="1" type="ORF">DERF_008204</name>
</gene>
<reference evidence="1" key="2">
    <citation type="journal article" date="2022" name="Res Sq">
        <title>Comparative Genomics Reveals Insights into the Divergent Evolution of Astigmatic Mites and Household Pest Adaptations.</title>
        <authorList>
            <person name="Xiong Q."/>
            <person name="Wan A.T.-Y."/>
            <person name="Liu X.-Y."/>
            <person name="Fung C.S.-H."/>
            <person name="Xiao X."/>
            <person name="Malainual N."/>
            <person name="Hou J."/>
            <person name="Wang L."/>
            <person name="Wang M."/>
            <person name="Yang K."/>
            <person name="Cui Y."/>
            <person name="Leung E."/>
            <person name="Nong W."/>
            <person name="Shin S.-K."/>
            <person name="Au S."/>
            <person name="Jeong K.Y."/>
            <person name="Chew F.T."/>
            <person name="Hui J."/>
            <person name="Leung T.F."/>
            <person name="Tungtrongchitr A."/>
            <person name="Zhong N."/>
            <person name="Liu Z."/>
            <person name="Tsui S."/>
        </authorList>
    </citation>
    <scope>NUCLEOTIDE SEQUENCE</scope>
    <source>
        <strain evidence="1">Derf</strain>
        <tissue evidence="1">Whole organism</tissue>
    </source>
</reference>
<protein>
    <submittedName>
        <fullName evidence="1">Uncharacterized protein</fullName>
    </submittedName>
</protein>
<evidence type="ECO:0000313" key="1">
    <source>
        <dbReference type="EMBL" id="KAH9517534.1"/>
    </source>
</evidence>